<dbReference type="CDD" id="cd01276">
    <property type="entry name" value="PKCI_related"/>
    <property type="match status" value="1"/>
</dbReference>
<dbReference type="PANTHER" id="PTHR23089">
    <property type="entry name" value="HISTIDINE TRIAD HIT PROTEIN"/>
    <property type="match status" value="1"/>
</dbReference>
<feature type="domain" description="HIT" evidence="4">
    <location>
        <begin position="6"/>
        <end position="115"/>
    </location>
</feature>
<reference evidence="5 6" key="1">
    <citation type="journal article" date="2018" name="Int. J. Syst. Evol. Microbiol.">
        <title>Methylomusa anaerophila gen. nov., sp. nov., an anaerobic methanol-utilizing bacterium isolated from a microbial fuel cell.</title>
        <authorList>
            <person name="Amano N."/>
            <person name="Yamamuro A."/>
            <person name="Miyahara M."/>
            <person name="Kouzuma A."/>
            <person name="Abe T."/>
            <person name="Watanabe K."/>
        </authorList>
    </citation>
    <scope>NUCLEOTIDE SEQUENCE [LARGE SCALE GENOMIC DNA]</scope>
    <source>
        <strain evidence="5 6">MMFC1</strain>
    </source>
</reference>
<evidence type="ECO:0000256" key="3">
    <source>
        <dbReference type="PROSITE-ProRule" id="PRU00464"/>
    </source>
</evidence>
<keyword evidence="6" id="KW-1185">Reference proteome</keyword>
<dbReference type="InterPro" id="IPR001310">
    <property type="entry name" value="Histidine_triad_HIT"/>
</dbReference>
<dbReference type="AlphaFoldDB" id="A0A348ANY3"/>
<dbReference type="EC" id="3.-.-.-" evidence="5"/>
<feature type="active site" description="Tele-AMP-histidine intermediate" evidence="1">
    <location>
        <position position="101"/>
    </location>
</feature>
<dbReference type="Gene3D" id="3.30.428.10">
    <property type="entry name" value="HIT-like"/>
    <property type="match status" value="1"/>
</dbReference>
<evidence type="ECO:0000256" key="1">
    <source>
        <dbReference type="PIRSR" id="PIRSR601310-1"/>
    </source>
</evidence>
<dbReference type="KEGG" id="mana:MAMMFC1_03482"/>
<proteinExistence type="predicted"/>
<dbReference type="Pfam" id="PF01230">
    <property type="entry name" value="HIT"/>
    <property type="match status" value="1"/>
</dbReference>
<dbReference type="RefSeq" id="WP_126309703.1">
    <property type="nucleotide sequence ID" value="NZ_AP018449.1"/>
</dbReference>
<keyword evidence="5" id="KW-0378">Hydrolase</keyword>
<dbReference type="GO" id="GO:0016787">
    <property type="term" value="F:hydrolase activity"/>
    <property type="evidence" value="ECO:0007669"/>
    <property type="project" value="UniProtKB-KW"/>
</dbReference>
<accession>A0A348ANY3</accession>
<dbReference type="Proteomes" id="UP000276437">
    <property type="component" value="Chromosome"/>
</dbReference>
<dbReference type="InterPro" id="IPR036265">
    <property type="entry name" value="HIT-like_sf"/>
</dbReference>
<name>A0A348ANY3_9FIRM</name>
<feature type="short sequence motif" description="Histidine triad motif" evidence="2 3">
    <location>
        <begin position="99"/>
        <end position="103"/>
    </location>
</feature>
<dbReference type="OrthoDB" id="9784774at2"/>
<protein>
    <submittedName>
        <fullName evidence="5">HIT-like protein</fullName>
        <ecNumber evidence="5">3.-.-.-</ecNumber>
    </submittedName>
</protein>
<dbReference type="EMBL" id="AP018449">
    <property type="protein sequence ID" value="BBB92781.1"/>
    <property type="molecule type" value="Genomic_DNA"/>
</dbReference>
<sequence length="115" mass="12905">MQHDCIFCKIASKEIPVKAVYEDEHMLAFPDINPVAPVHLLVIPKRHISNLLEVHSSDGELLAHIMTTIPKIATEAGLSEEGFRLVINTKRHGGQTVDHLHWHVLGGRHMEWPPG</sequence>
<dbReference type="PRINTS" id="PR00332">
    <property type="entry name" value="HISTRIAD"/>
</dbReference>
<evidence type="ECO:0000259" key="4">
    <source>
        <dbReference type="PROSITE" id="PS51084"/>
    </source>
</evidence>
<dbReference type="PROSITE" id="PS51084">
    <property type="entry name" value="HIT_2"/>
    <property type="match status" value="1"/>
</dbReference>
<evidence type="ECO:0000256" key="2">
    <source>
        <dbReference type="PIRSR" id="PIRSR601310-3"/>
    </source>
</evidence>
<dbReference type="SUPFAM" id="SSF54197">
    <property type="entry name" value="HIT-like"/>
    <property type="match status" value="1"/>
</dbReference>
<evidence type="ECO:0000313" key="6">
    <source>
        <dbReference type="Proteomes" id="UP000276437"/>
    </source>
</evidence>
<dbReference type="InterPro" id="IPR011146">
    <property type="entry name" value="HIT-like"/>
</dbReference>
<organism evidence="5 6">
    <name type="scientific">Methylomusa anaerophila</name>
    <dbReference type="NCBI Taxonomy" id="1930071"/>
    <lineage>
        <taxon>Bacteria</taxon>
        <taxon>Bacillati</taxon>
        <taxon>Bacillota</taxon>
        <taxon>Negativicutes</taxon>
        <taxon>Selenomonadales</taxon>
        <taxon>Sporomusaceae</taxon>
        <taxon>Methylomusa</taxon>
    </lineage>
</organism>
<gene>
    <name evidence="5" type="ORF">MAMMFC1_03482</name>
</gene>
<evidence type="ECO:0000313" key="5">
    <source>
        <dbReference type="EMBL" id="BBB92781.1"/>
    </source>
</evidence>